<dbReference type="InterPro" id="IPR055372">
    <property type="entry name" value="CBM96"/>
</dbReference>
<proteinExistence type="predicted"/>
<dbReference type="InterPro" id="IPR006626">
    <property type="entry name" value="PbH1"/>
</dbReference>
<evidence type="ECO:0000256" key="4">
    <source>
        <dbReference type="SAM" id="MobiDB-lite"/>
    </source>
</evidence>
<organism evidence="7">
    <name type="scientific">hydrothermal vent metagenome</name>
    <dbReference type="NCBI Taxonomy" id="652676"/>
    <lineage>
        <taxon>unclassified sequences</taxon>
        <taxon>metagenomes</taxon>
        <taxon>ecological metagenomes</taxon>
    </lineage>
</organism>
<dbReference type="InterPro" id="IPR039448">
    <property type="entry name" value="Beta_helix"/>
</dbReference>
<dbReference type="SMART" id="SM00710">
    <property type="entry name" value="PbH1"/>
    <property type="match status" value="6"/>
</dbReference>
<evidence type="ECO:0000313" key="7">
    <source>
        <dbReference type="EMBL" id="VAW13085.1"/>
    </source>
</evidence>
<evidence type="ECO:0000256" key="3">
    <source>
        <dbReference type="ARBA" id="ARBA00022729"/>
    </source>
</evidence>
<dbReference type="SUPFAM" id="SSF51126">
    <property type="entry name" value="Pectin lyase-like"/>
    <property type="match status" value="2"/>
</dbReference>
<dbReference type="EMBL" id="UOEL01000098">
    <property type="protein sequence ID" value="VAW13085.1"/>
    <property type="molecule type" value="Genomic_DNA"/>
</dbReference>
<feature type="region of interest" description="Disordered" evidence="4">
    <location>
        <begin position="214"/>
        <end position="237"/>
    </location>
</feature>
<dbReference type="InterPro" id="IPR011050">
    <property type="entry name" value="Pectin_lyase_fold/virulence"/>
</dbReference>
<accession>A0A3B0T423</accession>
<comment type="subcellular location">
    <subcellularLocation>
        <location evidence="1">Secreted</location>
    </subcellularLocation>
</comment>
<gene>
    <name evidence="7" type="ORF">MNBD_BACTEROID03-1252</name>
</gene>
<evidence type="ECO:0000256" key="2">
    <source>
        <dbReference type="ARBA" id="ARBA00022525"/>
    </source>
</evidence>
<dbReference type="GO" id="GO:0005576">
    <property type="term" value="C:extracellular region"/>
    <property type="evidence" value="ECO:0007669"/>
    <property type="project" value="UniProtKB-SubCell"/>
</dbReference>
<feature type="domain" description="Carbohydrate-binding module family 96" evidence="6">
    <location>
        <begin position="66"/>
        <end position="209"/>
    </location>
</feature>
<name>A0A3B0T423_9ZZZZ</name>
<dbReference type="InterPro" id="IPR012334">
    <property type="entry name" value="Pectin_lyas_fold"/>
</dbReference>
<evidence type="ECO:0008006" key="8">
    <source>
        <dbReference type="Google" id="ProtNLM"/>
    </source>
</evidence>
<dbReference type="Pfam" id="PF13229">
    <property type="entry name" value="Beta_helix"/>
    <property type="match status" value="1"/>
</dbReference>
<dbReference type="Gene3D" id="2.160.20.10">
    <property type="entry name" value="Single-stranded right-handed beta-helix, Pectin lyase-like"/>
    <property type="match status" value="1"/>
</dbReference>
<dbReference type="PROSITE" id="PS51257">
    <property type="entry name" value="PROKAR_LIPOPROTEIN"/>
    <property type="match status" value="1"/>
</dbReference>
<protein>
    <recommendedName>
        <fullName evidence="8">Right handed beta helix domain-containing protein</fullName>
    </recommendedName>
</protein>
<evidence type="ECO:0000259" key="6">
    <source>
        <dbReference type="Pfam" id="PF24517"/>
    </source>
</evidence>
<evidence type="ECO:0000259" key="5">
    <source>
        <dbReference type="Pfam" id="PF13229"/>
    </source>
</evidence>
<keyword evidence="3" id="KW-0732">Signal</keyword>
<evidence type="ECO:0000256" key="1">
    <source>
        <dbReference type="ARBA" id="ARBA00004613"/>
    </source>
</evidence>
<reference evidence="7" key="1">
    <citation type="submission" date="2018-06" db="EMBL/GenBank/DDBJ databases">
        <authorList>
            <person name="Zhirakovskaya E."/>
        </authorList>
    </citation>
    <scope>NUCLEOTIDE SEQUENCE</scope>
</reference>
<keyword evidence="2" id="KW-0964">Secreted</keyword>
<feature type="domain" description="Right handed beta helix" evidence="5">
    <location>
        <begin position="343"/>
        <end position="495"/>
    </location>
</feature>
<dbReference type="Pfam" id="PF24517">
    <property type="entry name" value="CBM96"/>
    <property type="match status" value="1"/>
</dbReference>
<sequence>MKITPLKVVQMTMLFIVFSILFSCSKDTDLLLDSVLNEPVVSIEDKNSVTNEPSDEEGFVIRTFAFSPTNDAYLQAAQGHDRSIIRLQEDYRTSYLMFDLSEVNGPITDAVLQFSIDSDEGDGIIDISKGNSNEWTEKNLTENNAPVIDVKLGSMNKAYKVGAPEKVALSATNIQAELTTLVMTHSTGNDLAFASKEHPTNKGPLLIITYKAPEGSPEIEPQGNQEEEEDNPQPKNEQAQAGYFVTTSGKASNDGLSEATAWSIEYAFDRAIAGDIVYIKAGDYGSKELVADNSGTADKPIKFIGYTNTPGDLVSNEGSTFSYGNQLDPGKMPLIKSTQGGTGIFIQENFVEIENFQITRYRIGLVATGRNLVLRNIIATDFGTQSAYSAYDGFGIQIKGNNCLLENSFVLNATAEAIKLYDSDYSRVNYCQVYADNPNNPTDYYFLLTGGTNNTLIENSYAERAQYLKHGGHGFDMKDLAENNTFRNCTAKRTSFEFNFSGVRYNTIEDCFIYGVDTTSSNWHAVMVIFNGANNNLIKNMYIQDTWRAIAWGDYDDGYVGPGGDRDEVSTGYDNTFDNITIRNTNRILNVGGGTNFNAWAKRNTFVNCDFSDFGSVAVTYYPTEDILFKNCKFNNGGKLVTEAKEQYAPYSRFDVTWENCTWSNVGFTPPN</sequence>
<dbReference type="AlphaFoldDB" id="A0A3B0T423"/>